<comment type="caution">
    <text evidence="1">The sequence shown here is derived from an EMBL/GenBank/DDBJ whole genome shotgun (WGS) entry which is preliminary data.</text>
</comment>
<keyword evidence="2" id="KW-1185">Reference proteome</keyword>
<gene>
    <name evidence="1" type="ORF">A5636_17165</name>
</gene>
<dbReference type="AlphaFoldDB" id="A0A1A3NCR7"/>
<reference evidence="1 2" key="1">
    <citation type="submission" date="2016-06" db="EMBL/GenBank/DDBJ databases">
        <authorList>
            <person name="Kjaerup R.B."/>
            <person name="Dalgaard T.S."/>
            <person name="Juul-Madsen H.R."/>
        </authorList>
    </citation>
    <scope>NUCLEOTIDE SEQUENCE [LARGE SCALE GENOMIC DNA]</scope>
    <source>
        <strain evidence="1 2">1245139.5</strain>
    </source>
</reference>
<protein>
    <submittedName>
        <fullName evidence="1">Uncharacterized protein</fullName>
    </submittedName>
</protein>
<name>A0A1A3NCR7_MYCAS</name>
<evidence type="ECO:0000313" key="2">
    <source>
        <dbReference type="Proteomes" id="UP000093629"/>
    </source>
</evidence>
<organism evidence="1 2">
    <name type="scientific">Mycobacterium asiaticum</name>
    <dbReference type="NCBI Taxonomy" id="1790"/>
    <lineage>
        <taxon>Bacteria</taxon>
        <taxon>Bacillati</taxon>
        <taxon>Actinomycetota</taxon>
        <taxon>Actinomycetes</taxon>
        <taxon>Mycobacteriales</taxon>
        <taxon>Mycobacteriaceae</taxon>
        <taxon>Mycobacterium</taxon>
    </lineage>
</organism>
<dbReference type="EMBL" id="LZLQ01000010">
    <property type="protein sequence ID" value="OBK19913.1"/>
    <property type="molecule type" value="Genomic_DNA"/>
</dbReference>
<sequence length="202" mass="18914">MTVAPGVADVLGLGAPCDAGAEVVGAEVVGAEVVGAAGAEVAGAVGADVAGAVGADVAGAVVADVAGGAGVEVADVDSCRVVVVVVVVVVEVVVVADCEGAGCVVAGVDSAGTVVVAGADSDGTVVVGSVASAGAPGGVHEFVGPSGADWVLGGDAGRTVALGSRFSTLVFSWVTSSSSPCRRLPSLTPCRVLLTSASCVWA</sequence>
<proteinExistence type="predicted"/>
<dbReference type="Proteomes" id="UP000093629">
    <property type="component" value="Unassembled WGS sequence"/>
</dbReference>
<accession>A0A1A3NCR7</accession>
<evidence type="ECO:0000313" key="1">
    <source>
        <dbReference type="EMBL" id="OBK19913.1"/>
    </source>
</evidence>